<dbReference type="EMBL" id="JAYMYQ010000009">
    <property type="protein sequence ID" value="KAK7312600.1"/>
    <property type="molecule type" value="Genomic_DNA"/>
</dbReference>
<organism evidence="1 2">
    <name type="scientific">Canavalia gladiata</name>
    <name type="common">Sword bean</name>
    <name type="synonym">Dolichos gladiatus</name>
    <dbReference type="NCBI Taxonomy" id="3824"/>
    <lineage>
        <taxon>Eukaryota</taxon>
        <taxon>Viridiplantae</taxon>
        <taxon>Streptophyta</taxon>
        <taxon>Embryophyta</taxon>
        <taxon>Tracheophyta</taxon>
        <taxon>Spermatophyta</taxon>
        <taxon>Magnoliopsida</taxon>
        <taxon>eudicotyledons</taxon>
        <taxon>Gunneridae</taxon>
        <taxon>Pentapetalae</taxon>
        <taxon>rosids</taxon>
        <taxon>fabids</taxon>
        <taxon>Fabales</taxon>
        <taxon>Fabaceae</taxon>
        <taxon>Papilionoideae</taxon>
        <taxon>50 kb inversion clade</taxon>
        <taxon>NPAAA clade</taxon>
        <taxon>indigoferoid/millettioid clade</taxon>
        <taxon>Phaseoleae</taxon>
        <taxon>Canavalia</taxon>
    </lineage>
</organism>
<dbReference type="Proteomes" id="UP001367508">
    <property type="component" value="Unassembled WGS sequence"/>
</dbReference>
<proteinExistence type="predicted"/>
<gene>
    <name evidence="1" type="ORF">VNO77_36573</name>
</gene>
<reference evidence="1 2" key="1">
    <citation type="submission" date="2024-01" db="EMBL/GenBank/DDBJ databases">
        <title>The genomes of 5 underutilized Papilionoideae crops provide insights into root nodulation and disease resistanc.</title>
        <authorList>
            <person name="Jiang F."/>
        </authorList>
    </citation>
    <scope>NUCLEOTIDE SEQUENCE [LARGE SCALE GENOMIC DNA]</scope>
    <source>
        <strain evidence="1">LVBAO_FW01</strain>
        <tissue evidence="1">Leaves</tissue>
    </source>
</reference>
<sequence length="67" mass="7897">MFRLEITINITNGKQNIGTCSSYVNYTKFLQVYQLIDFPHPLFYKCKTDLIHGLEFIHLFFAVHNSL</sequence>
<protein>
    <submittedName>
        <fullName evidence="1">Uncharacterized protein</fullName>
    </submittedName>
</protein>
<evidence type="ECO:0000313" key="2">
    <source>
        <dbReference type="Proteomes" id="UP001367508"/>
    </source>
</evidence>
<accession>A0AAN9K809</accession>
<name>A0AAN9K809_CANGL</name>
<comment type="caution">
    <text evidence="1">The sequence shown here is derived from an EMBL/GenBank/DDBJ whole genome shotgun (WGS) entry which is preliminary data.</text>
</comment>
<dbReference type="AlphaFoldDB" id="A0AAN9K809"/>
<evidence type="ECO:0000313" key="1">
    <source>
        <dbReference type="EMBL" id="KAK7312600.1"/>
    </source>
</evidence>
<keyword evidence="2" id="KW-1185">Reference proteome</keyword>